<evidence type="ECO:0000256" key="4">
    <source>
        <dbReference type="ARBA" id="ARBA00023014"/>
    </source>
</evidence>
<reference evidence="5 6" key="1">
    <citation type="journal article" date="2020" name="ISME J.">
        <title>Parallel Reductive Genome Evolution in Desulfovibrio Ectosymbionts Independently Acquired by Trichonympha Protists in the Termite Gut.</title>
        <authorList>
            <person name="Takeuchi M."/>
            <person name="Kuwahara H."/>
            <person name="Murakami T."/>
            <person name="Takahashi K."/>
            <person name="Kajitani R."/>
            <person name="Toyoda A."/>
            <person name="Itoh T."/>
            <person name="Ohkuma M."/>
            <person name="Hongoh Y."/>
        </authorList>
    </citation>
    <scope>NUCLEOTIDE SEQUENCE [LARGE SCALE GENOMIC DNA]</scope>
    <source>
        <strain evidence="5">ZnDsv-02</strain>
    </source>
</reference>
<dbReference type="GO" id="GO:0051536">
    <property type="term" value="F:iron-sulfur cluster binding"/>
    <property type="evidence" value="ECO:0007669"/>
    <property type="project" value="UniProtKB-KW"/>
</dbReference>
<evidence type="ECO:0008006" key="7">
    <source>
        <dbReference type="Google" id="ProtNLM"/>
    </source>
</evidence>
<dbReference type="InterPro" id="IPR015324">
    <property type="entry name" value="Ribosomal_Rsm22-like"/>
</dbReference>
<dbReference type="EMBL" id="BLLL01000003">
    <property type="protein sequence ID" value="GFH62550.1"/>
    <property type="molecule type" value="Genomic_DNA"/>
</dbReference>
<keyword evidence="3" id="KW-0408">Iron</keyword>
<dbReference type="GO" id="GO:0006412">
    <property type="term" value="P:translation"/>
    <property type="evidence" value="ECO:0007669"/>
    <property type="project" value="InterPro"/>
</dbReference>
<organism evidence="5 6">
    <name type="scientific">Candidatus Desulfovibrio kirbyi</name>
    <dbReference type="NCBI Taxonomy" id="2696086"/>
    <lineage>
        <taxon>Bacteria</taxon>
        <taxon>Pseudomonadati</taxon>
        <taxon>Thermodesulfobacteriota</taxon>
        <taxon>Desulfovibrionia</taxon>
        <taxon>Desulfovibrionales</taxon>
        <taxon>Desulfovibrionaceae</taxon>
        <taxon>Desulfovibrio</taxon>
    </lineage>
</organism>
<evidence type="ECO:0000256" key="2">
    <source>
        <dbReference type="ARBA" id="ARBA00022946"/>
    </source>
</evidence>
<evidence type="ECO:0000313" key="6">
    <source>
        <dbReference type="Proteomes" id="UP000505077"/>
    </source>
</evidence>
<dbReference type="AlphaFoldDB" id="A0A6L2R4Q4"/>
<gene>
    <name evidence="5" type="ORF">ZNDK_0321</name>
</gene>
<dbReference type="GO" id="GO:0046872">
    <property type="term" value="F:metal ion binding"/>
    <property type="evidence" value="ECO:0007669"/>
    <property type="project" value="UniProtKB-KW"/>
</dbReference>
<sequence>MEPGMNPLFSPLSAQACNAFALLPKALSRIRPLNEAHKRSLPEDVAALSRLLTTERRELRHPYWSSPAFVSAYLYYFLPWNLLRQARLLASLPLPDPRKNASGGALLLDVGSGPLTLPIALWLVRPDWEDAVRVLAVDIAVQPLEMGKALFAVLAELLGRKPWPVRTARASLSQMACKSMTDRPWLMTVTNVLNEVRDKRSFAAGNEESEEQFTQIFKVVDTLSPSTLLVVEPGTRLGGKAVMRLRDSALSNGFEALSPCTHNGCCPLFAGDGGRTWCHFTLDTLDAPLWLTQLSHRAGLVKNALSLSPLLLSAQKTIRQSGVARILSAPFPVPGLKGLARYACSAEGLLLLEDAGNAASGDAQAIVVDRRARRDKKSRAKIVSGSHSVVHPRQKMFDINKGSLHPSAP</sequence>
<evidence type="ECO:0000256" key="3">
    <source>
        <dbReference type="ARBA" id="ARBA00023004"/>
    </source>
</evidence>
<keyword evidence="4" id="KW-0411">Iron-sulfur</keyword>
<evidence type="ECO:0000256" key="1">
    <source>
        <dbReference type="ARBA" id="ARBA00022723"/>
    </source>
</evidence>
<dbReference type="Proteomes" id="UP000505077">
    <property type="component" value="Unassembled WGS sequence"/>
</dbReference>
<evidence type="ECO:0000313" key="5">
    <source>
        <dbReference type="EMBL" id="GFH62550.1"/>
    </source>
</evidence>
<comment type="caution">
    <text evidence="5">The sequence shown here is derived from an EMBL/GenBank/DDBJ whole genome shotgun (WGS) entry which is preliminary data.</text>
</comment>
<protein>
    <recommendedName>
        <fullName evidence="7">Small ribosomal subunit Rsm22</fullName>
    </recommendedName>
</protein>
<dbReference type="Pfam" id="PF09243">
    <property type="entry name" value="Rsm22"/>
    <property type="match status" value="1"/>
</dbReference>
<proteinExistence type="predicted"/>
<accession>A0A6L2R4Q4</accession>
<keyword evidence="1" id="KW-0479">Metal-binding</keyword>
<dbReference type="GO" id="GO:0008168">
    <property type="term" value="F:methyltransferase activity"/>
    <property type="evidence" value="ECO:0007669"/>
    <property type="project" value="InterPro"/>
</dbReference>
<name>A0A6L2R4Q4_9BACT</name>
<keyword evidence="2" id="KW-0809">Transit peptide</keyword>